<gene>
    <name evidence="1" type="primary">MRS2-2</name>
    <name evidence="1" type="ORF">KSP40_PGU011719</name>
</gene>
<accession>A0ABR2MGJ4</accession>
<name>A0ABR2MGJ4_9ASPA</name>
<evidence type="ECO:0000313" key="1">
    <source>
        <dbReference type="EMBL" id="KAK8962078.1"/>
    </source>
</evidence>
<dbReference type="Proteomes" id="UP001412067">
    <property type="component" value="Unassembled WGS sequence"/>
</dbReference>
<dbReference type="EMBL" id="JBBWWR010000008">
    <property type="protein sequence ID" value="KAK8962078.1"/>
    <property type="molecule type" value="Genomic_DNA"/>
</dbReference>
<proteinExistence type="predicted"/>
<sequence length="168" mass="19062">MIHLLCRGSVSSDYDSLEQVLLRDPFDDNVIPVVEELRRRLHPVTSQMQGDEKENLSGLHDLEVPDEDGEIKIKSRISETNWFGHGRFMSSTESRLSNELGKCKHEPNYLKGHGLKRASLNGLSFLDARATELETAAYPALDELTSKVRENISVNGIIFFLIFVFFKP</sequence>
<reference evidence="1 2" key="1">
    <citation type="journal article" date="2022" name="Nat. Plants">
        <title>Genomes of leafy and leafless Platanthera orchids illuminate the evolution of mycoheterotrophy.</title>
        <authorList>
            <person name="Li M.H."/>
            <person name="Liu K.W."/>
            <person name="Li Z."/>
            <person name="Lu H.C."/>
            <person name="Ye Q.L."/>
            <person name="Zhang D."/>
            <person name="Wang J.Y."/>
            <person name="Li Y.F."/>
            <person name="Zhong Z.M."/>
            <person name="Liu X."/>
            <person name="Yu X."/>
            <person name="Liu D.K."/>
            <person name="Tu X.D."/>
            <person name="Liu B."/>
            <person name="Hao Y."/>
            <person name="Liao X.Y."/>
            <person name="Jiang Y.T."/>
            <person name="Sun W.H."/>
            <person name="Chen J."/>
            <person name="Chen Y.Q."/>
            <person name="Ai Y."/>
            <person name="Zhai J.W."/>
            <person name="Wu S.S."/>
            <person name="Zhou Z."/>
            <person name="Hsiao Y.Y."/>
            <person name="Wu W.L."/>
            <person name="Chen Y.Y."/>
            <person name="Lin Y.F."/>
            <person name="Hsu J.L."/>
            <person name="Li C.Y."/>
            <person name="Wang Z.W."/>
            <person name="Zhao X."/>
            <person name="Zhong W.Y."/>
            <person name="Ma X.K."/>
            <person name="Ma L."/>
            <person name="Huang J."/>
            <person name="Chen G.Z."/>
            <person name="Huang M.Z."/>
            <person name="Huang L."/>
            <person name="Peng D.H."/>
            <person name="Luo Y.B."/>
            <person name="Zou S.Q."/>
            <person name="Chen S.P."/>
            <person name="Lan S."/>
            <person name="Tsai W.C."/>
            <person name="Van de Peer Y."/>
            <person name="Liu Z.J."/>
        </authorList>
    </citation>
    <scope>NUCLEOTIDE SEQUENCE [LARGE SCALE GENOMIC DNA]</scope>
    <source>
        <strain evidence="1">Lor288</strain>
    </source>
</reference>
<keyword evidence="2" id="KW-1185">Reference proteome</keyword>
<comment type="caution">
    <text evidence="1">The sequence shown here is derived from an EMBL/GenBank/DDBJ whole genome shotgun (WGS) entry which is preliminary data.</text>
</comment>
<protein>
    <submittedName>
        <fullName evidence="1">Magnesium transporter MRS2-2</fullName>
    </submittedName>
</protein>
<organism evidence="1 2">
    <name type="scientific">Platanthera guangdongensis</name>
    <dbReference type="NCBI Taxonomy" id="2320717"/>
    <lineage>
        <taxon>Eukaryota</taxon>
        <taxon>Viridiplantae</taxon>
        <taxon>Streptophyta</taxon>
        <taxon>Embryophyta</taxon>
        <taxon>Tracheophyta</taxon>
        <taxon>Spermatophyta</taxon>
        <taxon>Magnoliopsida</taxon>
        <taxon>Liliopsida</taxon>
        <taxon>Asparagales</taxon>
        <taxon>Orchidaceae</taxon>
        <taxon>Orchidoideae</taxon>
        <taxon>Orchideae</taxon>
        <taxon>Orchidinae</taxon>
        <taxon>Platanthera</taxon>
    </lineage>
</organism>
<evidence type="ECO:0000313" key="2">
    <source>
        <dbReference type="Proteomes" id="UP001412067"/>
    </source>
</evidence>